<dbReference type="InterPro" id="IPR011658">
    <property type="entry name" value="PA14_dom"/>
</dbReference>
<feature type="chain" id="PRO_5047148889" evidence="3">
    <location>
        <begin position="30"/>
        <end position="690"/>
    </location>
</feature>
<dbReference type="InterPro" id="IPR013783">
    <property type="entry name" value="Ig-like_fold"/>
</dbReference>
<dbReference type="PROSITE" id="PS50853">
    <property type="entry name" value="FN3"/>
    <property type="match status" value="2"/>
</dbReference>
<dbReference type="Gene3D" id="2.60.40.10">
    <property type="entry name" value="Immunoglobulins"/>
    <property type="match status" value="4"/>
</dbReference>
<reference evidence="6 7" key="1">
    <citation type="submission" date="2024-09" db="EMBL/GenBank/DDBJ databases">
        <title>The Natural Products Discovery Center: Release of the First 8490 Sequenced Strains for Exploring Actinobacteria Biosynthetic Diversity.</title>
        <authorList>
            <person name="Kalkreuter E."/>
            <person name="Kautsar S.A."/>
            <person name="Yang D."/>
            <person name="Bader C.D."/>
            <person name="Teijaro C.N."/>
            <person name="Fluegel L."/>
            <person name="Davis C.M."/>
            <person name="Simpson J.R."/>
            <person name="Lauterbach L."/>
            <person name="Steele A.D."/>
            <person name="Gui C."/>
            <person name="Meng S."/>
            <person name="Li G."/>
            <person name="Viehrig K."/>
            <person name="Ye F."/>
            <person name="Su P."/>
            <person name="Kiefer A.F."/>
            <person name="Nichols A."/>
            <person name="Cepeda A.J."/>
            <person name="Yan W."/>
            <person name="Fan B."/>
            <person name="Jiang Y."/>
            <person name="Adhikari A."/>
            <person name="Zheng C.-J."/>
            <person name="Schuster L."/>
            <person name="Cowan T.M."/>
            <person name="Smanski M.J."/>
            <person name="Chevrette M.G."/>
            <person name="De Carvalho L.P.S."/>
            <person name="Shen B."/>
        </authorList>
    </citation>
    <scope>NUCLEOTIDE SEQUENCE [LARGE SCALE GENOMIC DNA]</scope>
    <source>
        <strain evidence="6 7">NPDC056472</strain>
    </source>
</reference>
<evidence type="ECO:0000256" key="1">
    <source>
        <dbReference type="ARBA" id="ARBA00023295"/>
    </source>
</evidence>
<evidence type="ECO:0000259" key="5">
    <source>
        <dbReference type="PROSITE" id="PS51820"/>
    </source>
</evidence>
<feature type="domain" description="Fibronectin type-III" evidence="4">
    <location>
        <begin position="361"/>
        <end position="469"/>
    </location>
</feature>
<evidence type="ECO:0000259" key="4">
    <source>
        <dbReference type="PROSITE" id="PS50853"/>
    </source>
</evidence>
<name>A0ABW6ISE5_STRWE</name>
<protein>
    <submittedName>
        <fullName evidence="6">PA14 domain-containing protein</fullName>
    </submittedName>
</protein>
<dbReference type="SUPFAM" id="SSF49265">
    <property type="entry name" value="Fibronectin type III"/>
    <property type="match status" value="1"/>
</dbReference>
<keyword evidence="3" id="KW-0732">Signal</keyword>
<keyword evidence="1" id="KW-0326">Glycosidase</keyword>
<keyword evidence="7" id="KW-1185">Reference proteome</keyword>
<dbReference type="InterPro" id="IPR036116">
    <property type="entry name" value="FN3_sf"/>
</dbReference>
<dbReference type="InterPro" id="IPR003961">
    <property type="entry name" value="FN3_dom"/>
</dbReference>
<evidence type="ECO:0000256" key="2">
    <source>
        <dbReference type="ARBA" id="ARBA00023326"/>
    </source>
</evidence>
<dbReference type="InterPro" id="IPR037524">
    <property type="entry name" value="PA14/GLEYA"/>
</dbReference>
<keyword evidence="2" id="KW-0119">Carbohydrate metabolism</keyword>
<dbReference type="EMBL" id="JBHTRV010000007">
    <property type="protein sequence ID" value="MFE5980546.1"/>
    <property type="molecule type" value="Genomic_DNA"/>
</dbReference>
<dbReference type="SMART" id="SM00758">
    <property type="entry name" value="PA14"/>
    <property type="match status" value="1"/>
</dbReference>
<comment type="caution">
    <text evidence="6">The sequence shown here is derived from an EMBL/GenBank/DDBJ whole genome shotgun (WGS) entry which is preliminary data.</text>
</comment>
<keyword evidence="1" id="KW-0378">Hydrolase</keyword>
<dbReference type="SUPFAM" id="SSF56988">
    <property type="entry name" value="Anthrax protective antigen"/>
    <property type="match status" value="1"/>
</dbReference>
<evidence type="ECO:0000313" key="6">
    <source>
        <dbReference type="EMBL" id="MFE5980546.1"/>
    </source>
</evidence>
<dbReference type="Pfam" id="PF07691">
    <property type="entry name" value="PA14"/>
    <property type="match status" value="1"/>
</dbReference>
<organism evidence="6 7">
    <name type="scientific">Streptomyces wedmorensis</name>
    <dbReference type="NCBI Taxonomy" id="43759"/>
    <lineage>
        <taxon>Bacteria</taxon>
        <taxon>Bacillati</taxon>
        <taxon>Actinomycetota</taxon>
        <taxon>Actinomycetes</taxon>
        <taxon>Kitasatosporales</taxon>
        <taxon>Streptomycetaceae</taxon>
        <taxon>Streptomyces</taxon>
    </lineage>
</organism>
<evidence type="ECO:0000313" key="7">
    <source>
        <dbReference type="Proteomes" id="UP001600424"/>
    </source>
</evidence>
<gene>
    <name evidence="6" type="ORF">ACFQ63_12635</name>
</gene>
<dbReference type="Proteomes" id="UP001600424">
    <property type="component" value="Unassembled WGS sequence"/>
</dbReference>
<accession>A0ABW6ISE5</accession>
<sequence>MTRIRLSALATTAALAASGGLLTAAPASAAVTCASPVWTAQYFANTTLTGTPKLTVCDSAIAENYGWGDPAGVTLPADNFSVRWSLTRDFGSGGPFQFAAEAQDGIRVYLDGVRKVDLWRNVTTTQKKTVALTVPAGRHTLRVDYATWTGAANVKFTYTPNTSAAVDKVRPLAPTGTSVSYDPTLNKTTVKWAPNKEMDHAGYRLYRRLPTTAWAKISSSTALITGTSYVNYPPATGQSFLYELRAVDKAGNESWGSADLTVWTVDKTGPAAPAGLVVDTSAGINALSWRAVPEAVRYEVEAADQATGPYSLLTPRIEPSYRDLTSADGVPRYYRVRAYDADDNPSAYSAIASGDRIDRTPPPPPVITDPYVTNSATTIHWDAPDAFGTDFGNGGSYRVYRSPGTTIDPAMLTRVTCDAEGSYFFSYRGYCRDLEMNAGTYYTYAVTALDPTGNESALSVPLTVRTGDLVAPGPVTGVTATPRADGVLVRWDASTADDLDDIRYVYRVWMGVQGDDGRITWRASIGCAGDMRDPLAEVCGNLPDGETYVFAVVATDRWDNELSPSDPSVAKVTVTELDVRPSVQVTTAWGLGPLSYSTQAGHQPQMYWECVTTTCEAVTGFRMSRWNDATQAYELQHTGLLPLPVAGTRSRWTDAAATPGNTYFYLFEALGADGSVVGTYAWNSIYQDRL</sequence>
<feature type="domain" description="Fibronectin type-III" evidence="4">
    <location>
        <begin position="471"/>
        <end position="578"/>
    </location>
</feature>
<evidence type="ECO:0000256" key="3">
    <source>
        <dbReference type="SAM" id="SignalP"/>
    </source>
</evidence>
<dbReference type="SMART" id="SM00060">
    <property type="entry name" value="FN3"/>
    <property type="match status" value="2"/>
</dbReference>
<dbReference type="PROSITE" id="PS51820">
    <property type="entry name" value="PA14"/>
    <property type="match status" value="1"/>
</dbReference>
<feature type="signal peptide" evidence="3">
    <location>
        <begin position="1"/>
        <end position="29"/>
    </location>
</feature>
<dbReference type="RefSeq" id="WP_386252584.1">
    <property type="nucleotide sequence ID" value="NZ_JBHTRV010000007.1"/>
</dbReference>
<feature type="domain" description="PA14" evidence="5">
    <location>
        <begin position="33"/>
        <end position="176"/>
    </location>
</feature>
<proteinExistence type="predicted"/>
<keyword evidence="2" id="KW-0624">Polysaccharide degradation</keyword>